<reference evidence="2" key="1">
    <citation type="submission" date="2020-06" db="EMBL/GenBank/DDBJ databases">
        <authorList>
            <person name="Li T."/>
            <person name="Hu X."/>
            <person name="Zhang T."/>
            <person name="Song X."/>
            <person name="Zhang H."/>
            <person name="Dai N."/>
            <person name="Sheng W."/>
            <person name="Hou X."/>
            <person name="Wei L."/>
        </authorList>
    </citation>
    <scope>NUCLEOTIDE SEQUENCE</scope>
    <source>
        <strain evidence="2">3651</strain>
        <tissue evidence="2">Leaf</tissue>
    </source>
</reference>
<feature type="compositionally biased region" description="Basic residues" evidence="1">
    <location>
        <begin position="51"/>
        <end position="74"/>
    </location>
</feature>
<organism evidence="2 3">
    <name type="scientific">Sesamum alatum</name>
    <dbReference type="NCBI Taxonomy" id="300844"/>
    <lineage>
        <taxon>Eukaryota</taxon>
        <taxon>Viridiplantae</taxon>
        <taxon>Streptophyta</taxon>
        <taxon>Embryophyta</taxon>
        <taxon>Tracheophyta</taxon>
        <taxon>Spermatophyta</taxon>
        <taxon>Magnoliopsida</taxon>
        <taxon>eudicotyledons</taxon>
        <taxon>Gunneridae</taxon>
        <taxon>Pentapetalae</taxon>
        <taxon>asterids</taxon>
        <taxon>lamiids</taxon>
        <taxon>Lamiales</taxon>
        <taxon>Pedaliaceae</taxon>
        <taxon>Sesamum</taxon>
    </lineage>
</organism>
<dbReference type="AlphaFoldDB" id="A0AAE2CV72"/>
<sequence>MLNAWSLLGDHDRSKFWGNAGVQVAVSAEEVAGELAANEVAVEAVADAGPSKKRRRKHKKHRSKGSSKSSKRSQSRSERRAAKDAAEEKENTQHLNEMVFWWKQAREELRAPCSRTAEMVGDKLHPDWAISARSSVLRSLVDQDSWELYKGMPP</sequence>
<dbReference type="EMBL" id="JACGWO010000002">
    <property type="protein sequence ID" value="KAK4435334.1"/>
    <property type="molecule type" value="Genomic_DNA"/>
</dbReference>
<dbReference type="Proteomes" id="UP001293254">
    <property type="component" value="Unassembled WGS sequence"/>
</dbReference>
<comment type="caution">
    <text evidence="2">The sequence shown here is derived from an EMBL/GenBank/DDBJ whole genome shotgun (WGS) entry which is preliminary data.</text>
</comment>
<evidence type="ECO:0000313" key="2">
    <source>
        <dbReference type="EMBL" id="KAK4435334.1"/>
    </source>
</evidence>
<evidence type="ECO:0000313" key="3">
    <source>
        <dbReference type="Proteomes" id="UP001293254"/>
    </source>
</evidence>
<feature type="region of interest" description="Disordered" evidence="1">
    <location>
        <begin position="42"/>
        <end position="92"/>
    </location>
</feature>
<reference evidence="2" key="2">
    <citation type="journal article" date="2024" name="Plant">
        <title>Genomic evolution and insights into agronomic trait innovations of Sesamum species.</title>
        <authorList>
            <person name="Miao H."/>
            <person name="Wang L."/>
            <person name="Qu L."/>
            <person name="Liu H."/>
            <person name="Sun Y."/>
            <person name="Le M."/>
            <person name="Wang Q."/>
            <person name="Wei S."/>
            <person name="Zheng Y."/>
            <person name="Lin W."/>
            <person name="Duan Y."/>
            <person name="Cao H."/>
            <person name="Xiong S."/>
            <person name="Wang X."/>
            <person name="Wei L."/>
            <person name="Li C."/>
            <person name="Ma Q."/>
            <person name="Ju M."/>
            <person name="Zhao R."/>
            <person name="Li G."/>
            <person name="Mu C."/>
            <person name="Tian Q."/>
            <person name="Mei H."/>
            <person name="Zhang T."/>
            <person name="Gao T."/>
            <person name="Zhang H."/>
        </authorList>
    </citation>
    <scope>NUCLEOTIDE SEQUENCE</scope>
    <source>
        <strain evidence="2">3651</strain>
    </source>
</reference>
<keyword evidence="3" id="KW-1185">Reference proteome</keyword>
<protein>
    <submittedName>
        <fullName evidence="2">Uncharacterized protein</fullName>
    </submittedName>
</protein>
<evidence type="ECO:0000256" key="1">
    <source>
        <dbReference type="SAM" id="MobiDB-lite"/>
    </source>
</evidence>
<feature type="compositionally biased region" description="Basic and acidic residues" evidence="1">
    <location>
        <begin position="75"/>
        <end position="92"/>
    </location>
</feature>
<proteinExistence type="predicted"/>
<accession>A0AAE2CV72</accession>
<name>A0AAE2CV72_9LAMI</name>
<gene>
    <name evidence="2" type="ORF">Salat_0696800</name>
</gene>